<feature type="region of interest" description="Disordered" evidence="10">
    <location>
        <begin position="92"/>
        <end position="129"/>
    </location>
</feature>
<feature type="domain" description="TonB C-terminal" evidence="11">
    <location>
        <begin position="143"/>
        <end position="234"/>
    </location>
</feature>
<keyword evidence="3" id="KW-0813">Transport</keyword>
<dbReference type="RefSeq" id="WP_338434716.1">
    <property type="nucleotide sequence ID" value="NZ_JAUYVH010000001.1"/>
</dbReference>
<dbReference type="Proteomes" id="UP001225596">
    <property type="component" value="Unassembled WGS sequence"/>
</dbReference>
<dbReference type="EMBL" id="JAUYVH010000001">
    <property type="protein sequence ID" value="MDQ9168884.1"/>
    <property type="molecule type" value="Genomic_DNA"/>
</dbReference>
<evidence type="ECO:0000313" key="12">
    <source>
        <dbReference type="EMBL" id="MDQ9168884.1"/>
    </source>
</evidence>
<dbReference type="Gene3D" id="3.30.1150.10">
    <property type="match status" value="1"/>
</dbReference>
<accession>A0ABU1BJ53</accession>
<keyword evidence="6" id="KW-0812">Transmembrane</keyword>
<dbReference type="InterPro" id="IPR051045">
    <property type="entry name" value="TonB-dependent_transducer"/>
</dbReference>
<dbReference type="PANTHER" id="PTHR33446:SF2">
    <property type="entry name" value="PROTEIN TONB"/>
    <property type="match status" value="1"/>
</dbReference>
<evidence type="ECO:0000256" key="9">
    <source>
        <dbReference type="ARBA" id="ARBA00023136"/>
    </source>
</evidence>
<evidence type="ECO:0000256" key="5">
    <source>
        <dbReference type="ARBA" id="ARBA00022519"/>
    </source>
</evidence>
<evidence type="ECO:0000256" key="6">
    <source>
        <dbReference type="ARBA" id="ARBA00022692"/>
    </source>
</evidence>
<evidence type="ECO:0000256" key="1">
    <source>
        <dbReference type="ARBA" id="ARBA00004383"/>
    </source>
</evidence>
<evidence type="ECO:0000256" key="2">
    <source>
        <dbReference type="ARBA" id="ARBA00006555"/>
    </source>
</evidence>
<reference evidence="12 13" key="1">
    <citation type="submission" date="2023-08" db="EMBL/GenBank/DDBJ databases">
        <title>Oxalobacteraceae gen .nov., isolated from river sludge outside the plant.</title>
        <authorList>
            <person name="Zhao S.Y."/>
        </authorList>
    </citation>
    <scope>NUCLEOTIDE SEQUENCE [LARGE SCALE GENOMIC DNA]</scope>
    <source>
        <strain evidence="12 13">R-40</strain>
    </source>
</reference>
<gene>
    <name evidence="12" type="ORF">Q8A64_00515</name>
</gene>
<comment type="caution">
    <text evidence="12">The sequence shown here is derived from an EMBL/GenBank/DDBJ whole genome shotgun (WGS) entry which is preliminary data.</text>
</comment>
<comment type="similarity">
    <text evidence="2">Belongs to the TonB family.</text>
</comment>
<keyword evidence="8" id="KW-1133">Transmembrane helix</keyword>
<comment type="subcellular location">
    <subcellularLocation>
        <location evidence="1">Cell inner membrane</location>
        <topology evidence="1">Single-pass membrane protein</topology>
        <orientation evidence="1">Periplasmic side</orientation>
    </subcellularLocation>
</comment>
<dbReference type="InterPro" id="IPR037682">
    <property type="entry name" value="TonB_C"/>
</dbReference>
<organism evidence="12 13">
    <name type="scientific">Keguizhuia sedimenti</name>
    <dbReference type="NCBI Taxonomy" id="3064264"/>
    <lineage>
        <taxon>Bacteria</taxon>
        <taxon>Pseudomonadati</taxon>
        <taxon>Pseudomonadota</taxon>
        <taxon>Betaproteobacteria</taxon>
        <taxon>Burkholderiales</taxon>
        <taxon>Oxalobacteraceae</taxon>
        <taxon>Keguizhuia</taxon>
    </lineage>
</organism>
<dbReference type="NCBIfam" id="TIGR01352">
    <property type="entry name" value="tonB_Cterm"/>
    <property type="match status" value="1"/>
</dbReference>
<proteinExistence type="inferred from homology"/>
<keyword evidence="7" id="KW-0653">Protein transport</keyword>
<sequence>MQTIASSASFDHFLSSRPLKKIGPLSLIISLHIAFFLLVQSNLFHPTVQASAAPKEVIASFITPDPQPVPEVAQPVRPKPKTVPIVKKTSTPVKRLPPATKPVPMQEPESAPAEAEATPQPAAVSAPSTAVAHAAPPAIAVPKTISGVEYIQAPRPEYPPLSKRMGEEGKVLLRVLINEKGRPEKIELQRSSGFDRLDEAARQSALRAVFKPHMEDGRPVAVYTTIPIDFQLNK</sequence>
<keyword evidence="4" id="KW-1003">Cell membrane</keyword>
<dbReference type="InterPro" id="IPR006260">
    <property type="entry name" value="TonB/TolA_C"/>
</dbReference>
<keyword evidence="13" id="KW-1185">Reference proteome</keyword>
<keyword evidence="9" id="KW-0472">Membrane</keyword>
<evidence type="ECO:0000256" key="4">
    <source>
        <dbReference type="ARBA" id="ARBA00022475"/>
    </source>
</evidence>
<evidence type="ECO:0000256" key="8">
    <source>
        <dbReference type="ARBA" id="ARBA00022989"/>
    </source>
</evidence>
<keyword evidence="5" id="KW-0997">Cell inner membrane</keyword>
<dbReference type="PANTHER" id="PTHR33446">
    <property type="entry name" value="PROTEIN TONB-RELATED"/>
    <property type="match status" value="1"/>
</dbReference>
<evidence type="ECO:0000256" key="7">
    <source>
        <dbReference type="ARBA" id="ARBA00022927"/>
    </source>
</evidence>
<evidence type="ECO:0000256" key="3">
    <source>
        <dbReference type="ARBA" id="ARBA00022448"/>
    </source>
</evidence>
<feature type="compositionally biased region" description="Low complexity" evidence="10">
    <location>
        <begin position="107"/>
        <end position="129"/>
    </location>
</feature>
<evidence type="ECO:0000313" key="13">
    <source>
        <dbReference type="Proteomes" id="UP001225596"/>
    </source>
</evidence>
<evidence type="ECO:0000259" key="11">
    <source>
        <dbReference type="PROSITE" id="PS52015"/>
    </source>
</evidence>
<evidence type="ECO:0000256" key="10">
    <source>
        <dbReference type="SAM" id="MobiDB-lite"/>
    </source>
</evidence>
<dbReference type="SUPFAM" id="SSF74653">
    <property type="entry name" value="TolA/TonB C-terminal domain"/>
    <property type="match status" value="1"/>
</dbReference>
<name>A0ABU1BJ53_9BURK</name>
<dbReference type="Pfam" id="PF03544">
    <property type="entry name" value="TonB_C"/>
    <property type="match status" value="1"/>
</dbReference>
<protein>
    <submittedName>
        <fullName evidence="12">Energy transducer TonB</fullName>
    </submittedName>
</protein>
<dbReference type="PROSITE" id="PS52015">
    <property type="entry name" value="TONB_CTD"/>
    <property type="match status" value="1"/>
</dbReference>